<gene>
    <name evidence="1" type="ORF">C5167_017961</name>
</gene>
<proteinExistence type="predicted"/>
<dbReference type="Gramene" id="RZC49540">
    <property type="protein sequence ID" value="RZC49540"/>
    <property type="gene ID" value="C5167_017961"/>
</dbReference>
<sequence length="296" mass="33555">MFLMKQKNQGNQKMIVFPFSSEFTNEADFNDDDDADEIKDLAKGNPQFTAELIAEGRLGQDSIYHTLEAAMNWLLRKKTVFGTQYTADRVSQAAEYLADGCCLMTYMKLRALIFLDFPNRYNSISLRRPKSCTDLPIPAPFAFAIQQLGAVNVVDMPEEYRYVPVCPESNHCFGLPTPRYWDPNAYGEAVEYARKLGMQFAAVDVTKKRGTAWWLLRPDYSEESFQLQCSLPETNFTDSMARTYTLFMRSESGNPPKEIFDLAPLGQATYGSMLRDPHTGINVSSFEAVELIAPED</sequence>
<dbReference type="OMA" id="LLEDTTW"/>
<dbReference type="Proteomes" id="UP000316621">
    <property type="component" value="Chromosome 2"/>
</dbReference>
<protein>
    <submittedName>
        <fullName evidence="1">Uncharacterized protein</fullName>
    </submittedName>
</protein>
<dbReference type="EMBL" id="CM010716">
    <property type="protein sequence ID" value="RZC49540.1"/>
    <property type="molecule type" value="Genomic_DNA"/>
</dbReference>
<accession>A0A4Y7INZ9</accession>
<organism evidence="1 2">
    <name type="scientific">Papaver somniferum</name>
    <name type="common">Opium poppy</name>
    <dbReference type="NCBI Taxonomy" id="3469"/>
    <lineage>
        <taxon>Eukaryota</taxon>
        <taxon>Viridiplantae</taxon>
        <taxon>Streptophyta</taxon>
        <taxon>Embryophyta</taxon>
        <taxon>Tracheophyta</taxon>
        <taxon>Spermatophyta</taxon>
        <taxon>Magnoliopsida</taxon>
        <taxon>Ranunculales</taxon>
        <taxon>Papaveraceae</taxon>
        <taxon>Papaveroideae</taxon>
        <taxon>Papaver</taxon>
    </lineage>
</organism>
<evidence type="ECO:0000313" key="1">
    <source>
        <dbReference type="EMBL" id="RZC49540.1"/>
    </source>
</evidence>
<keyword evidence="2" id="KW-1185">Reference proteome</keyword>
<name>A0A4Y7INZ9_PAPSO</name>
<reference evidence="1 2" key="1">
    <citation type="journal article" date="2018" name="Science">
        <title>The opium poppy genome and morphinan production.</title>
        <authorList>
            <person name="Guo L."/>
            <person name="Winzer T."/>
            <person name="Yang X."/>
            <person name="Li Y."/>
            <person name="Ning Z."/>
            <person name="He Z."/>
            <person name="Teodor R."/>
            <person name="Lu Y."/>
            <person name="Bowser T.A."/>
            <person name="Graham I.A."/>
            <person name="Ye K."/>
        </authorList>
    </citation>
    <scope>NUCLEOTIDE SEQUENCE [LARGE SCALE GENOMIC DNA]</scope>
    <source>
        <strain evidence="2">cv. HN1</strain>
        <tissue evidence="1">Leaves</tissue>
    </source>
</reference>
<evidence type="ECO:0000313" key="2">
    <source>
        <dbReference type="Proteomes" id="UP000316621"/>
    </source>
</evidence>
<dbReference type="AlphaFoldDB" id="A0A4Y7INZ9"/>